<dbReference type="PANTHER" id="PTHR42781:SF4">
    <property type="entry name" value="SPERMIDINE_PUTRESCINE IMPORT ATP-BINDING PROTEIN POTA"/>
    <property type="match status" value="1"/>
</dbReference>
<dbReference type="EMBL" id="PIEU01000023">
    <property type="protein sequence ID" value="PZL76933.1"/>
    <property type="molecule type" value="Genomic_DNA"/>
</dbReference>
<evidence type="ECO:0000313" key="5">
    <source>
        <dbReference type="EMBL" id="PZL76933.1"/>
    </source>
</evidence>
<reference evidence="5 6" key="1">
    <citation type="submission" date="2017-11" db="EMBL/GenBank/DDBJ databases">
        <title>Draft genome sequence of Enterococcus plantarum TRW2 strain isolated from lettuce.</title>
        <authorList>
            <person name="Kim E.B."/>
            <person name="Marco M.L."/>
            <person name="Williams T.R."/>
            <person name="You I.H."/>
        </authorList>
    </citation>
    <scope>NUCLEOTIDE SEQUENCE [LARGE SCALE GENOMIC DNA]</scope>
    <source>
        <strain evidence="5 6">TRW2</strain>
    </source>
</reference>
<feature type="domain" description="ABC transporter" evidence="4">
    <location>
        <begin position="5"/>
        <end position="216"/>
    </location>
</feature>
<keyword evidence="3 5" id="KW-0067">ATP-binding</keyword>
<dbReference type="InterPro" id="IPR003439">
    <property type="entry name" value="ABC_transporter-like_ATP-bd"/>
</dbReference>
<evidence type="ECO:0000313" key="6">
    <source>
        <dbReference type="Proteomes" id="UP000249828"/>
    </source>
</evidence>
<evidence type="ECO:0000256" key="2">
    <source>
        <dbReference type="ARBA" id="ARBA00022741"/>
    </source>
</evidence>
<dbReference type="GO" id="GO:0016887">
    <property type="term" value="F:ATP hydrolysis activity"/>
    <property type="evidence" value="ECO:0007669"/>
    <property type="project" value="InterPro"/>
</dbReference>
<dbReference type="InterPro" id="IPR027417">
    <property type="entry name" value="P-loop_NTPase"/>
</dbReference>
<protein>
    <submittedName>
        <fullName evidence="5">ABC transporter ATP-binding protein</fullName>
    </submittedName>
</protein>
<dbReference type="InterPro" id="IPR050093">
    <property type="entry name" value="ABC_SmlMolc_Importer"/>
</dbReference>
<dbReference type="AlphaFoldDB" id="A0A2W4A7D2"/>
<dbReference type="STRING" id="1077675.BCR22_08120"/>
<sequence>MIYLIHLHDIQKKLPQTDTLLFDNLNFALNGHQSVAIQGRSGSGKTTLLKIVAGFDTRYNGLYEFKGVTISKNPKKNIKFRKDTIGIITQNYNLLGDRNVQANIQLGLNEQSKNQNKDIEKMLSLVGLPGYSTKKISEISGGEAQRVAIARALIKKPAILLADEPTGALDEKTELEILELFKNIQNLGTKLIMVTHSNAVAEVCDGKYVLENKRLISN</sequence>
<name>A0A2W4A7D2_9ENTE</name>
<comment type="caution">
    <text evidence="5">The sequence shown here is derived from an EMBL/GenBank/DDBJ whole genome shotgun (WGS) entry which is preliminary data.</text>
</comment>
<dbReference type="SUPFAM" id="SSF52540">
    <property type="entry name" value="P-loop containing nucleoside triphosphate hydrolases"/>
    <property type="match status" value="1"/>
</dbReference>
<evidence type="ECO:0000259" key="4">
    <source>
        <dbReference type="PROSITE" id="PS50893"/>
    </source>
</evidence>
<dbReference type="GO" id="GO:0005524">
    <property type="term" value="F:ATP binding"/>
    <property type="evidence" value="ECO:0007669"/>
    <property type="project" value="UniProtKB-KW"/>
</dbReference>
<dbReference type="InterPro" id="IPR003593">
    <property type="entry name" value="AAA+_ATPase"/>
</dbReference>
<dbReference type="PROSITE" id="PS00211">
    <property type="entry name" value="ABC_TRANSPORTER_1"/>
    <property type="match status" value="1"/>
</dbReference>
<dbReference type="PANTHER" id="PTHR42781">
    <property type="entry name" value="SPERMIDINE/PUTRESCINE IMPORT ATP-BINDING PROTEIN POTA"/>
    <property type="match status" value="1"/>
</dbReference>
<accession>A0A2W4A7D2</accession>
<dbReference type="InterPro" id="IPR017871">
    <property type="entry name" value="ABC_transporter-like_CS"/>
</dbReference>
<keyword evidence="6" id="KW-1185">Reference proteome</keyword>
<dbReference type="Proteomes" id="UP000249828">
    <property type="component" value="Unassembled WGS sequence"/>
</dbReference>
<dbReference type="PROSITE" id="PS50893">
    <property type="entry name" value="ABC_TRANSPORTER_2"/>
    <property type="match status" value="1"/>
</dbReference>
<gene>
    <name evidence="5" type="ORF">CI088_02215</name>
</gene>
<proteinExistence type="predicted"/>
<evidence type="ECO:0000256" key="1">
    <source>
        <dbReference type="ARBA" id="ARBA00022448"/>
    </source>
</evidence>
<dbReference type="Gene3D" id="3.40.50.300">
    <property type="entry name" value="P-loop containing nucleotide triphosphate hydrolases"/>
    <property type="match status" value="1"/>
</dbReference>
<keyword evidence="1" id="KW-0813">Transport</keyword>
<dbReference type="SMART" id="SM00382">
    <property type="entry name" value="AAA"/>
    <property type="match status" value="1"/>
</dbReference>
<evidence type="ECO:0000256" key="3">
    <source>
        <dbReference type="ARBA" id="ARBA00022840"/>
    </source>
</evidence>
<dbReference type="Pfam" id="PF00005">
    <property type="entry name" value="ABC_tran"/>
    <property type="match status" value="1"/>
</dbReference>
<organism evidence="5 6">
    <name type="scientific">Enterococcus plantarum</name>
    <dbReference type="NCBI Taxonomy" id="1077675"/>
    <lineage>
        <taxon>Bacteria</taxon>
        <taxon>Bacillati</taxon>
        <taxon>Bacillota</taxon>
        <taxon>Bacilli</taxon>
        <taxon>Lactobacillales</taxon>
        <taxon>Enterococcaceae</taxon>
        <taxon>Enterococcus</taxon>
    </lineage>
</organism>
<keyword evidence="2" id="KW-0547">Nucleotide-binding</keyword>
<dbReference type="OrthoDB" id="9791546at2"/>